<reference evidence="2 3" key="1">
    <citation type="submission" date="2016-03" db="EMBL/GenBank/DDBJ databases">
        <title>Comparative genomics of the ectomycorrhizal sister species Rhizopogon vinicolor and Rhizopogon vesiculosus (Basidiomycota: Boletales) reveals a divergence of the mating type B locus.</title>
        <authorList>
            <person name="Mujic A.B."/>
            <person name="Kuo A."/>
            <person name="Tritt A."/>
            <person name="Lipzen A."/>
            <person name="Chen C."/>
            <person name="Johnson J."/>
            <person name="Sharma A."/>
            <person name="Barry K."/>
            <person name="Grigoriev I.V."/>
            <person name="Spatafora J.W."/>
        </authorList>
    </citation>
    <scope>NUCLEOTIDE SEQUENCE [LARGE SCALE GENOMIC DNA]</scope>
    <source>
        <strain evidence="2 3">AM-OR11-056</strain>
    </source>
</reference>
<dbReference type="OrthoDB" id="264015at2759"/>
<dbReference type="STRING" id="180088.A0A1J8QPM0"/>
<dbReference type="InterPro" id="IPR038299">
    <property type="entry name" value="DAO_C_sf"/>
</dbReference>
<comment type="caution">
    <text evidence="2">The sequence shown here is derived from an EMBL/GenBank/DDBJ whole genome shotgun (WGS) entry which is preliminary data.</text>
</comment>
<feature type="domain" description="Alpha-glycerophosphate oxidase C-terminal" evidence="1">
    <location>
        <begin position="2"/>
        <end position="47"/>
    </location>
</feature>
<dbReference type="AlphaFoldDB" id="A0A1J8QPM0"/>
<dbReference type="Pfam" id="PF16901">
    <property type="entry name" value="DAO_C"/>
    <property type="match status" value="1"/>
</dbReference>
<dbReference type="InterPro" id="IPR031656">
    <property type="entry name" value="DAO_C"/>
</dbReference>
<sequence length="52" mass="5790">MQLKLVGSEGWDQNTFIGLIQRYGLEPKVAQYLSSSYGSQAWALLSIPNRSS</sequence>
<dbReference type="Proteomes" id="UP000183567">
    <property type="component" value="Unassembled WGS sequence"/>
</dbReference>
<gene>
    <name evidence="2" type="ORF">AZE42_11321</name>
</gene>
<name>A0A1J8QPM0_9AGAM</name>
<evidence type="ECO:0000313" key="3">
    <source>
        <dbReference type="Proteomes" id="UP000183567"/>
    </source>
</evidence>
<dbReference type="EMBL" id="LVVM01003163">
    <property type="protein sequence ID" value="OJA15384.1"/>
    <property type="molecule type" value="Genomic_DNA"/>
</dbReference>
<evidence type="ECO:0000259" key="1">
    <source>
        <dbReference type="Pfam" id="PF16901"/>
    </source>
</evidence>
<dbReference type="Gene3D" id="1.10.8.870">
    <property type="entry name" value="Alpha-glycerophosphate oxidase, cap domain"/>
    <property type="match status" value="1"/>
</dbReference>
<protein>
    <recommendedName>
        <fullName evidence="1">Alpha-glycerophosphate oxidase C-terminal domain-containing protein</fullName>
    </recommendedName>
</protein>
<organism evidence="2 3">
    <name type="scientific">Rhizopogon vesiculosus</name>
    <dbReference type="NCBI Taxonomy" id="180088"/>
    <lineage>
        <taxon>Eukaryota</taxon>
        <taxon>Fungi</taxon>
        <taxon>Dikarya</taxon>
        <taxon>Basidiomycota</taxon>
        <taxon>Agaricomycotina</taxon>
        <taxon>Agaricomycetes</taxon>
        <taxon>Agaricomycetidae</taxon>
        <taxon>Boletales</taxon>
        <taxon>Suillineae</taxon>
        <taxon>Rhizopogonaceae</taxon>
        <taxon>Rhizopogon</taxon>
    </lineage>
</organism>
<proteinExistence type="predicted"/>
<keyword evidence="3" id="KW-1185">Reference proteome</keyword>
<accession>A0A1J8QPM0</accession>
<evidence type="ECO:0000313" key="2">
    <source>
        <dbReference type="EMBL" id="OJA15384.1"/>
    </source>
</evidence>